<dbReference type="GO" id="GO:0071555">
    <property type="term" value="P:cell wall organization"/>
    <property type="evidence" value="ECO:0007669"/>
    <property type="project" value="UniProtKB-KW"/>
</dbReference>
<dbReference type="PANTHER" id="PTHR21581">
    <property type="entry name" value="D-ALANYL-D-ALANINE CARBOXYPEPTIDASE"/>
    <property type="match status" value="1"/>
</dbReference>
<evidence type="ECO:0000256" key="8">
    <source>
        <dbReference type="PIRSR" id="PIRSR618044-2"/>
    </source>
</evidence>
<feature type="domain" description="Peptidase S11 D-alanyl-D-alanine carboxypeptidase A N-terminal" evidence="10">
    <location>
        <begin position="53"/>
        <end position="277"/>
    </location>
</feature>
<dbReference type="InterPro" id="IPR018044">
    <property type="entry name" value="Peptidase_S11"/>
</dbReference>
<organism evidence="11 12">
    <name type="scientific">Candidatus Buchananbacteria bacterium RIFCSPHIGHO2_02_FULL_38_8</name>
    <dbReference type="NCBI Taxonomy" id="1797538"/>
    <lineage>
        <taxon>Bacteria</taxon>
        <taxon>Candidatus Buchananiibacteriota</taxon>
    </lineage>
</organism>
<evidence type="ECO:0000313" key="11">
    <source>
        <dbReference type="EMBL" id="OGY47510.1"/>
    </source>
</evidence>
<feature type="active site" description="Acyl-ester intermediate" evidence="7">
    <location>
        <position position="83"/>
    </location>
</feature>
<dbReference type="GO" id="GO:0008360">
    <property type="term" value="P:regulation of cell shape"/>
    <property type="evidence" value="ECO:0007669"/>
    <property type="project" value="UniProtKB-KW"/>
</dbReference>
<dbReference type="Gene3D" id="3.40.710.10">
    <property type="entry name" value="DD-peptidase/beta-lactamase superfamily"/>
    <property type="match status" value="1"/>
</dbReference>
<accession>A0A1G1Y6Y8</accession>
<name>A0A1G1Y6Y8_9BACT</name>
<dbReference type="AlphaFoldDB" id="A0A1G1Y6Y8"/>
<feature type="active site" evidence="7">
    <location>
        <position position="138"/>
    </location>
</feature>
<sequence>MFDFLISLILASLLIPQGFNFLLEKPAGYFYPKVELLGNPGPTRIINNSLGVETTAKSVLAIDETSGTILFSKNHNQILPIASITKLMTVLVFLDNNPGWDKTVTISQEDQRAGGIVYLLPGEQVSVKDLFYLTMVASSNEAAIALTRSTGLEDFTAAMNSKAAALGMSETYFLDPSGLNPANTASPLDLVKLAKVAFAQTEILSALKTETYEFTVLNNQRRGKATNTDKLLDSFLNGTSYQVAGAKTGYLDEAGYNLLVRITKPGGPGVILVLLGSVSQIDRWQEAKGIIDWIFRNYQWVSS</sequence>
<dbReference type="Pfam" id="PF00768">
    <property type="entry name" value="Peptidase_S11"/>
    <property type="match status" value="1"/>
</dbReference>
<keyword evidence="5" id="KW-0573">Peptidoglycan synthesis</keyword>
<dbReference type="GO" id="GO:0006508">
    <property type="term" value="P:proteolysis"/>
    <property type="evidence" value="ECO:0007669"/>
    <property type="project" value="InterPro"/>
</dbReference>
<evidence type="ECO:0000256" key="2">
    <source>
        <dbReference type="ARBA" id="ARBA00022729"/>
    </source>
</evidence>
<evidence type="ECO:0000256" key="5">
    <source>
        <dbReference type="ARBA" id="ARBA00022984"/>
    </source>
</evidence>
<keyword evidence="2" id="KW-0732">Signal</keyword>
<evidence type="ECO:0000256" key="6">
    <source>
        <dbReference type="ARBA" id="ARBA00023316"/>
    </source>
</evidence>
<keyword evidence="6" id="KW-0961">Cell wall biogenesis/degradation</keyword>
<comment type="similarity">
    <text evidence="1 9">Belongs to the peptidase S11 family.</text>
</comment>
<dbReference type="Proteomes" id="UP000178747">
    <property type="component" value="Unassembled WGS sequence"/>
</dbReference>
<evidence type="ECO:0000256" key="7">
    <source>
        <dbReference type="PIRSR" id="PIRSR618044-1"/>
    </source>
</evidence>
<dbReference type="SUPFAM" id="SSF56601">
    <property type="entry name" value="beta-lactamase/transpeptidase-like"/>
    <property type="match status" value="1"/>
</dbReference>
<dbReference type="EMBL" id="MHIH01000033">
    <property type="protein sequence ID" value="OGY47510.1"/>
    <property type="molecule type" value="Genomic_DNA"/>
</dbReference>
<dbReference type="GO" id="GO:0009002">
    <property type="term" value="F:serine-type D-Ala-D-Ala carboxypeptidase activity"/>
    <property type="evidence" value="ECO:0007669"/>
    <property type="project" value="InterPro"/>
</dbReference>
<keyword evidence="3" id="KW-0378">Hydrolase</keyword>
<proteinExistence type="inferred from homology"/>
<keyword evidence="4" id="KW-0133">Cell shape</keyword>
<evidence type="ECO:0000259" key="10">
    <source>
        <dbReference type="Pfam" id="PF00768"/>
    </source>
</evidence>
<dbReference type="PRINTS" id="PR00725">
    <property type="entry name" value="DADACBPTASE1"/>
</dbReference>
<dbReference type="PANTHER" id="PTHR21581:SF6">
    <property type="entry name" value="TRAFFICKING PROTEIN PARTICLE COMPLEX SUBUNIT 12"/>
    <property type="match status" value="1"/>
</dbReference>
<feature type="active site" description="Proton acceptor" evidence="7">
    <location>
        <position position="86"/>
    </location>
</feature>
<reference evidence="11 12" key="1">
    <citation type="journal article" date="2016" name="Nat. Commun.">
        <title>Thousands of microbial genomes shed light on interconnected biogeochemical processes in an aquifer system.</title>
        <authorList>
            <person name="Anantharaman K."/>
            <person name="Brown C.T."/>
            <person name="Hug L.A."/>
            <person name="Sharon I."/>
            <person name="Castelle C.J."/>
            <person name="Probst A.J."/>
            <person name="Thomas B.C."/>
            <person name="Singh A."/>
            <person name="Wilkins M.J."/>
            <person name="Karaoz U."/>
            <person name="Brodie E.L."/>
            <person name="Williams K.H."/>
            <person name="Hubbard S.S."/>
            <person name="Banfield J.F."/>
        </authorList>
    </citation>
    <scope>NUCLEOTIDE SEQUENCE [LARGE SCALE GENOMIC DNA]</scope>
</reference>
<comment type="caution">
    <text evidence="11">The sequence shown here is derived from an EMBL/GenBank/DDBJ whole genome shotgun (WGS) entry which is preliminary data.</text>
</comment>
<dbReference type="InterPro" id="IPR001967">
    <property type="entry name" value="Peptidase_S11_N"/>
</dbReference>
<protein>
    <recommendedName>
        <fullName evidence="10">Peptidase S11 D-alanyl-D-alanine carboxypeptidase A N-terminal domain-containing protein</fullName>
    </recommendedName>
</protein>
<evidence type="ECO:0000256" key="1">
    <source>
        <dbReference type="ARBA" id="ARBA00007164"/>
    </source>
</evidence>
<dbReference type="InterPro" id="IPR012338">
    <property type="entry name" value="Beta-lactam/transpept-like"/>
</dbReference>
<evidence type="ECO:0000256" key="3">
    <source>
        <dbReference type="ARBA" id="ARBA00022801"/>
    </source>
</evidence>
<evidence type="ECO:0000256" key="9">
    <source>
        <dbReference type="RuleBase" id="RU004016"/>
    </source>
</evidence>
<evidence type="ECO:0000256" key="4">
    <source>
        <dbReference type="ARBA" id="ARBA00022960"/>
    </source>
</evidence>
<dbReference type="GO" id="GO:0009252">
    <property type="term" value="P:peptidoglycan biosynthetic process"/>
    <property type="evidence" value="ECO:0007669"/>
    <property type="project" value="UniProtKB-KW"/>
</dbReference>
<gene>
    <name evidence="11" type="ORF">A3J62_03305</name>
</gene>
<evidence type="ECO:0000313" key="12">
    <source>
        <dbReference type="Proteomes" id="UP000178747"/>
    </source>
</evidence>
<feature type="binding site" evidence="8">
    <location>
        <position position="247"/>
    </location>
    <ligand>
        <name>substrate</name>
    </ligand>
</feature>